<accession>A0A6S7L3W6</accession>
<dbReference type="InterPro" id="IPR012337">
    <property type="entry name" value="RNaseH-like_sf"/>
</dbReference>
<reference evidence="1" key="1">
    <citation type="submission" date="2020-04" db="EMBL/GenBank/DDBJ databases">
        <authorList>
            <person name="Alioto T."/>
            <person name="Alioto T."/>
            <person name="Gomez Garrido J."/>
        </authorList>
    </citation>
    <scope>NUCLEOTIDE SEQUENCE</scope>
    <source>
        <strain evidence="1">A484AB</strain>
    </source>
</reference>
<gene>
    <name evidence="1" type="ORF">PACLA_8A047821</name>
</gene>
<dbReference type="SUPFAM" id="SSF53098">
    <property type="entry name" value="Ribonuclease H-like"/>
    <property type="match status" value="1"/>
</dbReference>
<name>A0A6S7L3W6_PARCT</name>
<proteinExistence type="predicted"/>
<evidence type="ECO:0000313" key="2">
    <source>
        <dbReference type="Proteomes" id="UP001152795"/>
    </source>
</evidence>
<dbReference type="InterPro" id="IPR025398">
    <property type="entry name" value="DUF4371"/>
</dbReference>
<keyword evidence="2" id="KW-1185">Reference proteome</keyword>
<dbReference type="EMBL" id="CACRXK020019961">
    <property type="protein sequence ID" value="CAB4034253.1"/>
    <property type="molecule type" value="Genomic_DNA"/>
</dbReference>
<protein>
    <submittedName>
        <fullName evidence="1">Zinc finger MYM-type 1-like</fullName>
    </submittedName>
</protein>
<dbReference type="OrthoDB" id="6613966at2759"/>
<dbReference type="SMART" id="SM00597">
    <property type="entry name" value="ZnF_TTF"/>
    <property type="match status" value="1"/>
</dbReference>
<feature type="non-terminal residue" evidence="1">
    <location>
        <position position="727"/>
    </location>
</feature>
<dbReference type="Proteomes" id="UP001152795">
    <property type="component" value="Unassembled WGS sequence"/>
</dbReference>
<dbReference type="AlphaFoldDB" id="A0A6S7L3W6"/>
<dbReference type="InterPro" id="IPR006580">
    <property type="entry name" value="Znf_TTF"/>
</dbReference>
<evidence type="ECO:0000313" key="1">
    <source>
        <dbReference type="EMBL" id="CAB4034253.1"/>
    </source>
</evidence>
<comment type="caution">
    <text evidence="1">The sequence shown here is derived from an EMBL/GenBank/DDBJ whole genome shotgun (WGS) entry which is preliminary data.</text>
</comment>
<dbReference type="Pfam" id="PF14291">
    <property type="entry name" value="DUF4371"/>
    <property type="match status" value="1"/>
</dbReference>
<organism evidence="1 2">
    <name type="scientific">Paramuricea clavata</name>
    <name type="common">Red gorgonian</name>
    <name type="synonym">Violescent sea-whip</name>
    <dbReference type="NCBI Taxonomy" id="317549"/>
    <lineage>
        <taxon>Eukaryota</taxon>
        <taxon>Metazoa</taxon>
        <taxon>Cnidaria</taxon>
        <taxon>Anthozoa</taxon>
        <taxon>Octocorallia</taxon>
        <taxon>Malacalcyonacea</taxon>
        <taxon>Plexauridae</taxon>
        <taxon>Paramuricea</taxon>
    </lineage>
</organism>
<sequence length="727" mass="82138">MKRRKIDPAERTNRKRVICLRCDKVLNADNTTYHQQSIHKGLTPKFQDIVDKSQRLLNFESFKPVELLSESIGSCQQPTKCETSLQQLQTQSRSRESTSYDASWAPVQKEVDVEIEIDQPSLPDADVHQNISSDSATAENEKQQTICSQASVIVSESIFQGSETAETDVNDRECRKIDLVCTETELPPLPNSTATIPELMLEDTENTLENADNVTVSSTERYLRCLGRERVGLQAVQNQTEAESDMLEDSNLIEHDPARRPATLTRNQTKYLIHLGPYQPKLSIYPRNLELTKKGKQSSFSQSWFDDYPYLEYSILANKAYCFVCSIFGKEGDQRERSEKAWIEGIDDWSKMKGSRGKNKPGKLQTHFSCDAHTAAIRDYAIFVREGNHIDELLSKQQRRSIIDDESEKAKNREVIEMLIDVTKTLTRNGIALRGNDSDEDGNFRQIVYLLSRHNPVMKAWLENRSMRKYHTTYLSPQSQNEFISLLGDEVRSQISSCVKDAGFCSVMADTTPDVSHSDELSVAVRYVDVDSCLPKERLVRVVETKDKTGAGQAEDIVKCLKLSHIPLSTVMFQTYDSTASMSGRFNGAQQKLSEMLERKIPYTKCTPHGVNLVVEHGCSASPLIGKVFAVLEKIFVFFTDSPKRNQHLKEKSEEVGNYLQLRNLSKTRWAARPESVEAVWRGLEAILSALDAITKTGDPVSKTKAAGLINMILNIDFICGIMFLKN</sequence>
<dbReference type="PANTHER" id="PTHR45749">
    <property type="match status" value="1"/>
</dbReference>
<dbReference type="PANTHER" id="PTHR45749:SF21">
    <property type="entry name" value="DUF4371 DOMAIN-CONTAINING PROTEIN"/>
    <property type="match status" value="1"/>
</dbReference>